<accession>A0AAW1L6S1</accession>
<name>A0AAW1L6S1_POPJA</name>
<evidence type="ECO:0000313" key="4">
    <source>
        <dbReference type="Proteomes" id="UP001458880"/>
    </source>
</evidence>
<comment type="caution">
    <text evidence="3">The sequence shown here is derived from an EMBL/GenBank/DDBJ whole genome shotgun (WGS) entry which is preliminary data.</text>
</comment>
<sequence>MSSTVTRSQKNKGVNNNPVKQIANRLNSSYITIISNSEEKVNSSYITIISNSEEKAEETDKLMDLQNKLAQTEFEMTKLSEEKVRLENDLQEALKKIKLTESIVDGLRNTIKKISKSREKVETTVGTQTDLINVKDKSTQKSEDMSKKEMRTEVKQNKVETEKPRIIILSDSHGRYWAKIFTEELGHLFRIESIFKPNAKWSLLGEDLHGRTWTLISNRIYL</sequence>
<dbReference type="AlphaFoldDB" id="A0AAW1L6S1"/>
<dbReference type="Proteomes" id="UP001458880">
    <property type="component" value="Unassembled WGS sequence"/>
</dbReference>
<protein>
    <submittedName>
        <fullName evidence="3">Uncharacterized protein</fullName>
    </submittedName>
</protein>
<keyword evidence="4" id="KW-1185">Reference proteome</keyword>
<organism evidence="3 4">
    <name type="scientific">Popillia japonica</name>
    <name type="common">Japanese beetle</name>
    <dbReference type="NCBI Taxonomy" id="7064"/>
    <lineage>
        <taxon>Eukaryota</taxon>
        <taxon>Metazoa</taxon>
        <taxon>Ecdysozoa</taxon>
        <taxon>Arthropoda</taxon>
        <taxon>Hexapoda</taxon>
        <taxon>Insecta</taxon>
        <taxon>Pterygota</taxon>
        <taxon>Neoptera</taxon>
        <taxon>Endopterygota</taxon>
        <taxon>Coleoptera</taxon>
        <taxon>Polyphaga</taxon>
        <taxon>Scarabaeiformia</taxon>
        <taxon>Scarabaeidae</taxon>
        <taxon>Rutelinae</taxon>
        <taxon>Popillia</taxon>
    </lineage>
</organism>
<reference evidence="3 4" key="1">
    <citation type="journal article" date="2024" name="BMC Genomics">
        <title>De novo assembly and annotation of Popillia japonica's genome with initial clues to its potential as an invasive pest.</title>
        <authorList>
            <person name="Cucini C."/>
            <person name="Boschi S."/>
            <person name="Funari R."/>
            <person name="Cardaioli E."/>
            <person name="Iannotti N."/>
            <person name="Marturano G."/>
            <person name="Paoli F."/>
            <person name="Bruttini M."/>
            <person name="Carapelli A."/>
            <person name="Frati F."/>
            <person name="Nardi F."/>
        </authorList>
    </citation>
    <scope>NUCLEOTIDE SEQUENCE [LARGE SCALE GENOMIC DNA]</scope>
    <source>
        <strain evidence="3">DMR45628</strain>
    </source>
</reference>
<feature type="region of interest" description="Disordered" evidence="2">
    <location>
        <begin position="136"/>
        <end position="156"/>
    </location>
</feature>
<gene>
    <name evidence="3" type="ORF">QE152_g15921</name>
</gene>
<keyword evidence="1" id="KW-0175">Coiled coil</keyword>
<feature type="coiled-coil region" evidence="1">
    <location>
        <begin position="55"/>
        <end position="103"/>
    </location>
</feature>
<evidence type="ECO:0000256" key="2">
    <source>
        <dbReference type="SAM" id="MobiDB-lite"/>
    </source>
</evidence>
<dbReference type="EMBL" id="JASPKY010000160">
    <property type="protein sequence ID" value="KAK9729508.1"/>
    <property type="molecule type" value="Genomic_DNA"/>
</dbReference>
<evidence type="ECO:0000256" key="1">
    <source>
        <dbReference type="SAM" id="Coils"/>
    </source>
</evidence>
<proteinExistence type="predicted"/>
<evidence type="ECO:0000313" key="3">
    <source>
        <dbReference type="EMBL" id="KAK9729508.1"/>
    </source>
</evidence>